<evidence type="ECO:0000256" key="2">
    <source>
        <dbReference type="ARBA" id="ARBA00006555"/>
    </source>
</evidence>
<comment type="subcellular location">
    <subcellularLocation>
        <location evidence="1">Cell inner membrane</location>
        <topology evidence="1">Single-pass membrane protein</topology>
        <orientation evidence="1">Periplasmic side</orientation>
    </subcellularLocation>
</comment>
<evidence type="ECO:0000313" key="13">
    <source>
        <dbReference type="Proteomes" id="UP001205566"/>
    </source>
</evidence>
<comment type="caution">
    <text evidence="12">The sequence shown here is derived from an EMBL/GenBank/DDBJ whole genome shotgun (WGS) entry which is preliminary data.</text>
</comment>
<keyword evidence="9" id="KW-0472">Membrane</keyword>
<comment type="similarity">
    <text evidence="2">Belongs to the TonB family.</text>
</comment>
<keyword evidence="4" id="KW-1003">Cell membrane</keyword>
<dbReference type="SUPFAM" id="SSF74653">
    <property type="entry name" value="TolA/TonB C-terminal domain"/>
    <property type="match status" value="1"/>
</dbReference>
<evidence type="ECO:0000256" key="1">
    <source>
        <dbReference type="ARBA" id="ARBA00004383"/>
    </source>
</evidence>
<evidence type="ECO:0000259" key="11">
    <source>
        <dbReference type="PROSITE" id="PS52015"/>
    </source>
</evidence>
<evidence type="ECO:0000256" key="10">
    <source>
        <dbReference type="SAM" id="SignalP"/>
    </source>
</evidence>
<feature type="domain" description="TonB C-terminal" evidence="11">
    <location>
        <begin position="36"/>
        <end position="128"/>
    </location>
</feature>
<keyword evidence="13" id="KW-1185">Reference proteome</keyword>
<name>A0ABT1NYL8_9GAMM</name>
<feature type="chain" id="PRO_5046428239" evidence="10">
    <location>
        <begin position="22"/>
        <end position="128"/>
    </location>
</feature>
<gene>
    <name evidence="12" type="ORF">HXX02_02860</name>
</gene>
<dbReference type="RefSeq" id="WP_255873226.1">
    <property type="nucleotide sequence ID" value="NZ_JACASI010000011.1"/>
</dbReference>
<keyword evidence="3" id="KW-0813">Transport</keyword>
<keyword evidence="7" id="KW-0653">Protein transport</keyword>
<proteinExistence type="inferred from homology"/>
<dbReference type="EMBL" id="JACASI010000011">
    <property type="protein sequence ID" value="MCQ3828377.1"/>
    <property type="molecule type" value="Genomic_DNA"/>
</dbReference>
<evidence type="ECO:0000256" key="3">
    <source>
        <dbReference type="ARBA" id="ARBA00022448"/>
    </source>
</evidence>
<keyword evidence="10" id="KW-0732">Signal</keyword>
<dbReference type="Pfam" id="PF03544">
    <property type="entry name" value="TonB_C"/>
    <property type="match status" value="1"/>
</dbReference>
<keyword evidence="5" id="KW-0997">Cell inner membrane</keyword>
<dbReference type="Gene3D" id="3.30.1150.10">
    <property type="match status" value="1"/>
</dbReference>
<dbReference type="PANTHER" id="PTHR33446">
    <property type="entry name" value="PROTEIN TONB-RELATED"/>
    <property type="match status" value="1"/>
</dbReference>
<evidence type="ECO:0000256" key="9">
    <source>
        <dbReference type="ARBA" id="ARBA00023136"/>
    </source>
</evidence>
<reference evidence="12" key="1">
    <citation type="thesis" date="2020" institute="Technische Universitat Dresden" country="Dresden, Germany">
        <title>The Agarolytic System of Microbulbifer elongatus PORT2, Isolated from Batu Karas, Pangandaran West Java Indonesia.</title>
        <authorList>
            <person name="Anggraeni S.R."/>
        </authorList>
    </citation>
    <scope>NUCLEOTIDE SEQUENCE</scope>
    <source>
        <strain evidence="12">PORT2</strain>
    </source>
</reference>
<protein>
    <submittedName>
        <fullName evidence="12">Energy transducer TonB</fullName>
    </submittedName>
</protein>
<feature type="signal peptide" evidence="10">
    <location>
        <begin position="1"/>
        <end position="21"/>
    </location>
</feature>
<dbReference type="Proteomes" id="UP001205566">
    <property type="component" value="Unassembled WGS sequence"/>
</dbReference>
<evidence type="ECO:0000256" key="8">
    <source>
        <dbReference type="ARBA" id="ARBA00022989"/>
    </source>
</evidence>
<keyword evidence="8" id="KW-1133">Transmembrane helix</keyword>
<dbReference type="PANTHER" id="PTHR33446:SF2">
    <property type="entry name" value="PROTEIN TONB"/>
    <property type="match status" value="1"/>
</dbReference>
<evidence type="ECO:0000313" key="12">
    <source>
        <dbReference type="EMBL" id="MCQ3828377.1"/>
    </source>
</evidence>
<accession>A0ABT1NYL8</accession>
<evidence type="ECO:0000256" key="7">
    <source>
        <dbReference type="ARBA" id="ARBA00022927"/>
    </source>
</evidence>
<sequence>MKVIHFALALPLMAASLSVDSASRLNAVKQQGDVESYSDALNRHTVKNIRYPSRAQQRGWEGEVVLRIVVDKKGEVQDIQVVEESSYSSLNREALRSVERANPYPKIPSHLGVETFSFTVPIRFSLGS</sequence>
<evidence type="ECO:0000256" key="6">
    <source>
        <dbReference type="ARBA" id="ARBA00022692"/>
    </source>
</evidence>
<dbReference type="PROSITE" id="PS52015">
    <property type="entry name" value="TONB_CTD"/>
    <property type="match status" value="1"/>
</dbReference>
<dbReference type="InterPro" id="IPR051045">
    <property type="entry name" value="TonB-dependent_transducer"/>
</dbReference>
<keyword evidence="6" id="KW-0812">Transmembrane</keyword>
<evidence type="ECO:0000256" key="4">
    <source>
        <dbReference type="ARBA" id="ARBA00022475"/>
    </source>
</evidence>
<dbReference type="InterPro" id="IPR037682">
    <property type="entry name" value="TonB_C"/>
</dbReference>
<dbReference type="NCBIfam" id="TIGR01352">
    <property type="entry name" value="tonB_Cterm"/>
    <property type="match status" value="1"/>
</dbReference>
<organism evidence="12 13">
    <name type="scientific">Microbulbifer elongatus</name>
    <dbReference type="NCBI Taxonomy" id="86173"/>
    <lineage>
        <taxon>Bacteria</taxon>
        <taxon>Pseudomonadati</taxon>
        <taxon>Pseudomonadota</taxon>
        <taxon>Gammaproteobacteria</taxon>
        <taxon>Cellvibrionales</taxon>
        <taxon>Microbulbiferaceae</taxon>
        <taxon>Microbulbifer</taxon>
    </lineage>
</organism>
<dbReference type="InterPro" id="IPR006260">
    <property type="entry name" value="TonB/TolA_C"/>
</dbReference>
<evidence type="ECO:0000256" key="5">
    <source>
        <dbReference type="ARBA" id="ARBA00022519"/>
    </source>
</evidence>